<gene>
    <name evidence="2" type="ORF">ACFPH8_01470</name>
</gene>
<dbReference type="Proteomes" id="UP001596162">
    <property type="component" value="Unassembled WGS sequence"/>
</dbReference>
<evidence type="ECO:0000313" key="3">
    <source>
        <dbReference type="Proteomes" id="UP001596162"/>
    </source>
</evidence>
<proteinExistence type="predicted"/>
<feature type="compositionally biased region" description="Basic and acidic residues" evidence="1">
    <location>
        <begin position="160"/>
        <end position="169"/>
    </location>
</feature>
<dbReference type="EMBL" id="JBHSLA010000001">
    <property type="protein sequence ID" value="MFC5193986.1"/>
    <property type="molecule type" value="Genomic_DNA"/>
</dbReference>
<keyword evidence="3" id="KW-1185">Reference proteome</keyword>
<comment type="caution">
    <text evidence="2">The sequence shown here is derived from an EMBL/GenBank/DDBJ whole genome shotgun (WGS) entry which is preliminary data.</text>
</comment>
<organism evidence="2 3">
    <name type="scientific">Bizionia hallyeonensis</name>
    <dbReference type="NCBI Taxonomy" id="1123757"/>
    <lineage>
        <taxon>Bacteria</taxon>
        <taxon>Pseudomonadati</taxon>
        <taxon>Bacteroidota</taxon>
        <taxon>Flavobacteriia</taxon>
        <taxon>Flavobacteriales</taxon>
        <taxon>Flavobacteriaceae</taxon>
        <taxon>Bizionia</taxon>
    </lineage>
</organism>
<protein>
    <recommendedName>
        <fullName evidence="4">Lipoprotein</fullName>
    </recommendedName>
</protein>
<sequence length="169" mass="19340">MKYLKTWCLVVLIGASSCGAKHEIITDSGKKYEVKGNTFYHQGKEVTDKISAEEKDHIVTKLNKKLETEAEVASQQRALKEARIRAEKVQKEARKAEKQAKALDKKLKAEAKARKNYIKAKNNLDTAQKKYNRLRKKGDLSPNEEAKWTKRLNKLSNQMKKADKALNKL</sequence>
<dbReference type="RefSeq" id="WP_376858173.1">
    <property type="nucleotide sequence ID" value="NZ_JBHSLA010000001.1"/>
</dbReference>
<evidence type="ECO:0008006" key="4">
    <source>
        <dbReference type="Google" id="ProtNLM"/>
    </source>
</evidence>
<name>A0ABW0C208_9FLAO</name>
<feature type="region of interest" description="Disordered" evidence="1">
    <location>
        <begin position="120"/>
        <end position="169"/>
    </location>
</feature>
<accession>A0ABW0C208</accession>
<evidence type="ECO:0000256" key="1">
    <source>
        <dbReference type="SAM" id="MobiDB-lite"/>
    </source>
</evidence>
<reference evidence="3" key="1">
    <citation type="journal article" date="2019" name="Int. J. Syst. Evol. Microbiol.">
        <title>The Global Catalogue of Microorganisms (GCM) 10K type strain sequencing project: providing services to taxonomists for standard genome sequencing and annotation.</title>
        <authorList>
            <consortium name="The Broad Institute Genomics Platform"/>
            <consortium name="The Broad Institute Genome Sequencing Center for Infectious Disease"/>
            <person name="Wu L."/>
            <person name="Ma J."/>
        </authorList>
    </citation>
    <scope>NUCLEOTIDE SEQUENCE [LARGE SCALE GENOMIC DNA]</scope>
    <source>
        <strain evidence="3">JCM 17978</strain>
    </source>
</reference>
<evidence type="ECO:0000313" key="2">
    <source>
        <dbReference type="EMBL" id="MFC5193986.1"/>
    </source>
</evidence>
<dbReference type="PROSITE" id="PS51257">
    <property type="entry name" value="PROKAR_LIPOPROTEIN"/>
    <property type="match status" value="1"/>
</dbReference>